<organism evidence="3 4">
    <name type="scientific">Vibrio paracholerae</name>
    <dbReference type="NCBI Taxonomy" id="650003"/>
    <lineage>
        <taxon>Bacteria</taxon>
        <taxon>Pseudomonadati</taxon>
        <taxon>Pseudomonadota</taxon>
        <taxon>Gammaproteobacteria</taxon>
        <taxon>Vibrionales</taxon>
        <taxon>Vibrionaceae</taxon>
        <taxon>Vibrio</taxon>
    </lineage>
</organism>
<reference evidence="3 4" key="1">
    <citation type="submission" date="2018-06" db="EMBL/GenBank/DDBJ databases">
        <title>Draft genome sequences of nine Vibrio sp. clinical isolates from across the United States representing the closest known relative of Vibrio cholerae.</title>
        <authorList>
            <person name="Islam M.T."/>
            <person name="Liang K."/>
            <person name="Im M.S."/>
            <person name="Winkjer J."/>
            <person name="Busby S."/>
            <person name="Batra D."/>
            <person name="Rowe L."/>
            <person name="Tarr C.L."/>
            <person name="Boucher Y."/>
        </authorList>
    </citation>
    <scope>NUCLEOTIDE SEQUENCE [LARGE SCALE GENOMIC DNA]</scope>
    <source>
        <strain evidence="3 4">2016V-1114</strain>
    </source>
</reference>
<dbReference type="Gene3D" id="3.90.550.10">
    <property type="entry name" value="Spore Coat Polysaccharide Biosynthesis Protein SpsA, Chain A"/>
    <property type="match status" value="1"/>
</dbReference>
<proteinExistence type="predicted"/>
<comment type="caution">
    <text evidence="3">The sequence shown here is derived from an EMBL/GenBank/DDBJ whole genome shotgun (WGS) entry which is preliminary data.</text>
</comment>
<sequence>MKNKIVILAAGLPHLGENPALSQTVGGLSIIDWQLNSLDLISENIDVVLGFRASEQKHSFQLPINFLENKEWETTKSAGSLLLVDLNQVDELWISYGDVLYHSQAVQQISSTQSEAVVAYDSEWRTRYLGRDHSDISEAEKVIVSNNQVQRLGSGINTEWATGEFVGLACLRGQALNILKQLKLDSSAELKNLTLPDLLELIRTKGVSLTGVDLKGQWAELNEPRDLAHFVMGTKAETLARLRTMVKVSQIQDQVSFTVAEWKNNPGDLIHKVKINLPCEKLVVRSSARSEDAFTHSNAGAYTSLLNVEKEDKSLTAAIETVIASYHNLQDDDQVLIQPMLTNVVMSGVVFTRTLEQGAPYLVINYDETGSTEGITSGQATQNSVFYFHKKATVEQVTCPKLKKLVRAIQEIETLLNYDALDIEFAVDQNGDVHIFQVRPITLQPHIHEHLDVLIAQGISQAATQFSQLQHADSPIVGHKAIFGNMPDWNPAEIIGTNPGELAYSLYRYLILDDVWAQQRAQYGYRDVRPIGLLKRFVGKPYIDVRASLNSFIPKSLPDDLATRLVDFYTNWLVEHPHLHDKIEFDVIPTCLSLNFERWEKRLTEQGGFTYEEVMHVQQGLSDITNNAIIRVEADLKKVEQLASKLDVLARKSTSELYTIKALLDDCKRFGTLPFAHLARAGFIAVTFLKEAVTVGLISKQAQEDFLASINTVSHTLANDAYQVKMQTMPWQEFVNKYGHLRPGTYDIYSQAYHEDPERFLAPLVSHAHELKQQTQQESAWELQKTALFDGLRRIGINATDQQIETFMRLAIEGREKAKFIFSRSLSKALDGLVSWGKKNKLSREELAELPITRLLEYLDQPALTLMQSELLRDQADLNNAERKLSLAYELPPLIVSEQDFSLFTLNESHPNYIGSNKINTAVVSLNGQAKDQIVTGKIVMIPQADPGYDWLFGQGIAGLITMYGGANSHMAIRSAEFGLPAAIGVGENIYKTLLQAKTLELDPANSVIRVIY</sequence>
<dbReference type="SUPFAM" id="SSF52009">
    <property type="entry name" value="Phosphohistidine domain"/>
    <property type="match status" value="1"/>
</dbReference>
<dbReference type="Gene3D" id="3.30.470.20">
    <property type="entry name" value="ATP-grasp fold, B domain"/>
    <property type="match status" value="1"/>
</dbReference>
<name>A0AAX1QQP6_9VIBR</name>
<dbReference type="SUPFAM" id="SSF56059">
    <property type="entry name" value="Glutathione synthetase ATP-binding domain-like"/>
    <property type="match status" value="1"/>
</dbReference>
<evidence type="ECO:0000259" key="2">
    <source>
        <dbReference type="Pfam" id="PF01326"/>
    </source>
</evidence>
<dbReference type="AlphaFoldDB" id="A0AAX1QQP6"/>
<dbReference type="PANTHER" id="PTHR43615">
    <property type="entry name" value="PHOSPHOENOLPYRUVATE SYNTHASE-RELATED"/>
    <property type="match status" value="1"/>
</dbReference>
<dbReference type="Pfam" id="PF00391">
    <property type="entry name" value="PEP-utilizers"/>
    <property type="match status" value="1"/>
</dbReference>
<dbReference type="PANTHER" id="PTHR43615:SF1">
    <property type="entry name" value="PPDK_N DOMAIN-CONTAINING PROTEIN"/>
    <property type="match status" value="1"/>
</dbReference>
<dbReference type="SUPFAM" id="SSF53448">
    <property type="entry name" value="Nucleotide-diphospho-sugar transferases"/>
    <property type="match status" value="1"/>
</dbReference>
<dbReference type="GO" id="GO:0016301">
    <property type="term" value="F:kinase activity"/>
    <property type="evidence" value="ECO:0007669"/>
    <property type="project" value="InterPro"/>
</dbReference>
<dbReference type="GO" id="GO:0005524">
    <property type="term" value="F:ATP binding"/>
    <property type="evidence" value="ECO:0007669"/>
    <property type="project" value="InterPro"/>
</dbReference>
<gene>
    <name evidence="3" type="ORF">DLR70_13885</name>
</gene>
<accession>A0AAX1QQP6</accession>
<dbReference type="Proteomes" id="UP000252427">
    <property type="component" value="Unassembled WGS sequence"/>
</dbReference>
<evidence type="ECO:0000313" key="3">
    <source>
        <dbReference type="EMBL" id="RBM78349.1"/>
    </source>
</evidence>
<dbReference type="InterPro" id="IPR002192">
    <property type="entry name" value="PPDK_AMP/ATP-bd"/>
</dbReference>
<dbReference type="InterPro" id="IPR008279">
    <property type="entry name" value="PEP-util_enz_mobile_dom"/>
</dbReference>
<evidence type="ECO:0000259" key="1">
    <source>
        <dbReference type="Pfam" id="PF00391"/>
    </source>
</evidence>
<dbReference type="EMBL" id="QKKS01000030">
    <property type="protein sequence ID" value="RBM78349.1"/>
    <property type="molecule type" value="Genomic_DNA"/>
</dbReference>
<dbReference type="InterPro" id="IPR051549">
    <property type="entry name" value="PEP_Utilizing_Enz"/>
</dbReference>
<dbReference type="RefSeq" id="WP_113622132.1">
    <property type="nucleotide sequence ID" value="NZ_CAWQJG010000024.1"/>
</dbReference>
<dbReference type="Gene3D" id="3.50.30.10">
    <property type="entry name" value="Phosphohistidine domain"/>
    <property type="match status" value="1"/>
</dbReference>
<dbReference type="Pfam" id="PF01326">
    <property type="entry name" value="PPDK_N"/>
    <property type="match status" value="1"/>
</dbReference>
<dbReference type="NCBIfam" id="NF004508">
    <property type="entry name" value="PRK05849.1"/>
    <property type="match status" value="1"/>
</dbReference>
<evidence type="ECO:0000313" key="4">
    <source>
        <dbReference type="Proteomes" id="UP000252427"/>
    </source>
</evidence>
<feature type="domain" description="PEP-utilising enzyme mobile" evidence="1">
    <location>
        <begin position="937"/>
        <end position="1003"/>
    </location>
</feature>
<protein>
    <submittedName>
        <fullName evidence="3">Sugar metabolism cluster protein</fullName>
    </submittedName>
</protein>
<dbReference type="InterPro" id="IPR036637">
    <property type="entry name" value="Phosphohistidine_dom_sf"/>
</dbReference>
<feature type="domain" description="Pyruvate phosphate dikinase AMP/ATP-binding" evidence="2">
    <location>
        <begin position="239"/>
        <end position="394"/>
    </location>
</feature>
<dbReference type="InterPro" id="IPR029044">
    <property type="entry name" value="Nucleotide-diphossugar_trans"/>
</dbReference>